<dbReference type="SUPFAM" id="SSF46689">
    <property type="entry name" value="Homeodomain-like"/>
    <property type="match status" value="2"/>
</dbReference>
<keyword evidence="3" id="KW-0805">Transcription regulation</keyword>
<dbReference type="FunFam" id="4.10.1240.50:FF:000002">
    <property type="entry name" value="REST corepressor isoform X1"/>
    <property type="match status" value="1"/>
</dbReference>
<dbReference type="InterPro" id="IPR001005">
    <property type="entry name" value="SANT/Myb"/>
</dbReference>
<dbReference type="OrthoDB" id="10064338at2759"/>
<gene>
    <name evidence="11" type="primary">Dvir\GJ15743</name>
    <name evidence="11" type="ORF">Dvir_GJ15743</name>
</gene>
<evidence type="ECO:0000256" key="3">
    <source>
        <dbReference type="ARBA" id="ARBA00023015"/>
    </source>
</evidence>
<dbReference type="FunFam" id="1.10.10.60:FF:000033">
    <property type="entry name" value="REST corepressor 3"/>
    <property type="match status" value="1"/>
</dbReference>
<keyword evidence="12" id="KW-1185">Reference proteome</keyword>
<dbReference type="Pfam" id="PF01448">
    <property type="entry name" value="ELM2"/>
    <property type="match status" value="1"/>
</dbReference>
<evidence type="ECO:0000256" key="8">
    <source>
        <dbReference type="SAM" id="MobiDB-lite"/>
    </source>
</evidence>
<feature type="compositionally biased region" description="Gly residues" evidence="8">
    <location>
        <begin position="45"/>
        <end position="65"/>
    </location>
</feature>
<evidence type="ECO:0000313" key="11">
    <source>
        <dbReference type="EMBL" id="KRF82558.1"/>
    </source>
</evidence>
<dbReference type="GO" id="GO:0000118">
    <property type="term" value="C:histone deacetylase complex"/>
    <property type="evidence" value="ECO:0007669"/>
    <property type="project" value="TreeGrafter"/>
</dbReference>
<dbReference type="PROSITE" id="PS51156">
    <property type="entry name" value="ELM2"/>
    <property type="match status" value="1"/>
</dbReference>
<feature type="compositionally biased region" description="Low complexity" evidence="8">
    <location>
        <begin position="449"/>
        <end position="463"/>
    </location>
</feature>
<dbReference type="SMR" id="A0A0Q9WP20"/>
<comment type="subcellular location">
    <subcellularLocation>
        <location evidence="1">Nucleus</location>
    </subcellularLocation>
</comment>
<feature type="compositionally biased region" description="Basic residues" evidence="8">
    <location>
        <begin position="94"/>
        <end position="103"/>
    </location>
</feature>
<evidence type="ECO:0000256" key="2">
    <source>
        <dbReference type="ARBA" id="ARBA00022491"/>
    </source>
</evidence>
<dbReference type="AlphaFoldDB" id="A0A0Q9WP20"/>
<dbReference type="InterPro" id="IPR051066">
    <property type="entry name" value="Trans_reg/Corepressor"/>
</dbReference>
<keyword evidence="2" id="KW-0678">Repressor</keyword>
<protein>
    <submittedName>
        <fullName evidence="11">Uncharacterized protein, isoform E</fullName>
    </submittedName>
</protein>
<dbReference type="Proteomes" id="UP000008792">
    <property type="component" value="Unassembled WGS sequence"/>
</dbReference>
<evidence type="ECO:0000256" key="4">
    <source>
        <dbReference type="ARBA" id="ARBA00023054"/>
    </source>
</evidence>
<keyword evidence="5" id="KW-0804">Transcription</keyword>
<sequence>MVLAERNTGDIVRNGRRSRGPSPNTHTSGAGSGAAGHGHNSATGMAGGGGAGGGGGGGGGSGGTNSTGNEKATANVPGAGTPESSDDDNYLHAATKRNGKSKAKQSEYEEKIRVGRDYQAVCPQLVPELDRRPELMNERALLVWSPTKEIPDMKLEEYISVAKEKYGYNGEQALGMLFWHKHDLERAVMDLANFTPFPDEWTIEDKVLFDQAFQFHGKSFHRIRQMLPDKSIASLVKYYYSWKKTRHRSSAMDRQEKMIKTAVKDGSENGSEVGSNEESDNDDKIQKNRQMMEQLEKDCSDGNVDVDSGSTGAQKTTPSSTETAAAAQPRISARWTSDEIEVALLALRDYGKNFPMIAKVVGTKTEAHVRTFYVSNRRRYNLDQIVKEYEAKSEDSNIEEQCDAAPAAGAAATTATAATAAAGNLMEGSKSETSDATSQELAKKEEPMANANSTASSNSNNNTTKKKPELMNAAIAALKSSECASSTAVAPLAAALAAATASGTASVNKAATLAIGAPTITIVDESDTATSSSSDLANSNNNMAPAAGSNSVSSLSGISSSNSSSSSSAAPAKSSTNNNHNDADSEESLSLKSSAHVPVKRDNSDLNTGELPPAKKMALAVGAEFLAK</sequence>
<organism evidence="11 12">
    <name type="scientific">Drosophila virilis</name>
    <name type="common">Fruit fly</name>
    <dbReference type="NCBI Taxonomy" id="7244"/>
    <lineage>
        <taxon>Eukaryota</taxon>
        <taxon>Metazoa</taxon>
        <taxon>Ecdysozoa</taxon>
        <taxon>Arthropoda</taxon>
        <taxon>Hexapoda</taxon>
        <taxon>Insecta</taxon>
        <taxon>Pterygota</taxon>
        <taxon>Neoptera</taxon>
        <taxon>Endopterygota</taxon>
        <taxon>Diptera</taxon>
        <taxon>Brachycera</taxon>
        <taxon>Muscomorpha</taxon>
        <taxon>Ephydroidea</taxon>
        <taxon>Drosophilidae</taxon>
        <taxon>Drosophila</taxon>
    </lineage>
</organism>
<evidence type="ECO:0000256" key="5">
    <source>
        <dbReference type="ARBA" id="ARBA00023163"/>
    </source>
</evidence>
<evidence type="ECO:0000259" key="10">
    <source>
        <dbReference type="PROSITE" id="PS51293"/>
    </source>
</evidence>
<dbReference type="GO" id="GO:0005667">
    <property type="term" value="C:transcription regulator complex"/>
    <property type="evidence" value="ECO:0007669"/>
    <property type="project" value="TreeGrafter"/>
</dbReference>
<dbReference type="Gene3D" id="1.20.58.1880">
    <property type="match status" value="1"/>
</dbReference>
<evidence type="ECO:0000256" key="7">
    <source>
        <dbReference type="ARBA" id="ARBA00038011"/>
    </source>
</evidence>
<feature type="domain" description="SANT" evidence="10">
    <location>
        <begin position="196"/>
        <end position="247"/>
    </location>
</feature>
<dbReference type="CDD" id="cd00167">
    <property type="entry name" value="SANT"/>
    <property type="match status" value="1"/>
</dbReference>
<feature type="region of interest" description="Disordered" evidence="8">
    <location>
        <begin position="262"/>
        <end position="284"/>
    </location>
</feature>
<feature type="domain" description="SANT" evidence="10">
    <location>
        <begin position="330"/>
        <end position="381"/>
    </location>
</feature>
<comment type="similarity">
    <text evidence="7">Belongs to the CoREST family.</text>
</comment>
<feature type="domain" description="ELM2" evidence="9">
    <location>
        <begin position="110"/>
        <end position="195"/>
    </location>
</feature>
<dbReference type="InterPro" id="IPR017884">
    <property type="entry name" value="SANT_dom"/>
</dbReference>
<proteinExistence type="inferred from homology"/>
<evidence type="ECO:0000256" key="6">
    <source>
        <dbReference type="ARBA" id="ARBA00023242"/>
    </source>
</evidence>
<evidence type="ECO:0000256" key="1">
    <source>
        <dbReference type="ARBA" id="ARBA00004123"/>
    </source>
</evidence>
<dbReference type="Gene3D" id="4.10.1240.50">
    <property type="match status" value="1"/>
</dbReference>
<dbReference type="PROSITE" id="PS51293">
    <property type="entry name" value="SANT"/>
    <property type="match status" value="2"/>
</dbReference>
<feature type="region of interest" description="Disordered" evidence="8">
    <location>
        <begin position="529"/>
        <end position="614"/>
    </location>
</feature>
<keyword evidence="4" id="KW-0175">Coiled coil</keyword>
<dbReference type="InterPro" id="IPR009057">
    <property type="entry name" value="Homeodomain-like_sf"/>
</dbReference>
<dbReference type="EMBL" id="CH940655">
    <property type="protein sequence ID" value="KRF82558.1"/>
    <property type="molecule type" value="Genomic_DNA"/>
</dbReference>
<dbReference type="PANTHER" id="PTHR16089">
    <property type="entry name" value="REST COREPRESSOR COREST PROTEIN-RELATED"/>
    <property type="match status" value="1"/>
</dbReference>
<feature type="region of interest" description="Disordered" evidence="8">
    <location>
        <begin position="296"/>
        <end position="330"/>
    </location>
</feature>
<feature type="region of interest" description="Disordered" evidence="8">
    <location>
        <begin position="1"/>
        <end position="109"/>
    </location>
</feature>
<accession>A0A0Q9WP20</accession>
<reference evidence="11 12" key="1">
    <citation type="journal article" date="2007" name="Nature">
        <title>Evolution of genes and genomes on the Drosophila phylogeny.</title>
        <authorList>
            <consortium name="Drosophila 12 Genomes Consortium"/>
            <person name="Clark A.G."/>
            <person name="Eisen M.B."/>
            <person name="Smith D.R."/>
            <person name="Bergman C.M."/>
            <person name="Oliver B."/>
            <person name="Markow T.A."/>
            <person name="Kaufman T.C."/>
            <person name="Kellis M."/>
            <person name="Gelbart W."/>
            <person name="Iyer V.N."/>
            <person name="Pollard D.A."/>
            <person name="Sackton T.B."/>
            <person name="Larracuente A.M."/>
            <person name="Singh N.D."/>
            <person name="Abad J.P."/>
            <person name="Abt D.N."/>
            <person name="Adryan B."/>
            <person name="Aguade M."/>
            <person name="Akashi H."/>
            <person name="Anderson W.W."/>
            <person name="Aquadro C.F."/>
            <person name="Ardell D.H."/>
            <person name="Arguello R."/>
            <person name="Artieri C.G."/>
            <person name="Barbash D.A."/>
            <person name="Barker D."/>
            <person name="Barsanti P."/>
            <person name="Batterham P."/>
            <person name="Batzoglou S."/>
            <person name="Begun D."/>
            <person name="Bhutkar A."/>
            <person name="Blanco E."/>
            <person name="Bosak S.A."/>
            <person name="Bradley R.K."/>
            <person name="Brand A.D."/>
            <person name="Brent M.R."/>
            <person name="Brooks A.N."/>
            <person name="Brown R.H."/>
            <person name="Butlin R.K."/>
            <person name="Caggese C."/>
            <person name="Calvi B.R."/>
            <person name="Bernardo de Carvalho A."/>
            <person name="Caspi A."/>
            <person name="Castrezana S."/>
            <person name="Celniker S.E."/>
            <person name="Chang J.L."/>
            <person name="Chapple C."/>
            <person name="Chatterji S."/>
            <person name="Chinwalla A."/>
            <person name="Civetta A."/>
            <person name="Clifton S.W."/>
            <person name="Comeron J.M."/>
            <person name="Costello J.C."/>
            <person name="Coyne J.A."/>
            <person name="Daub J."/>
            <person name="David R.G."/>
            <person name="Delcher A.L."/>
            <person name="Delehaunty K."/>
            <person name="Do C.B."/>
            <person name="Ebling H."/>
            <person name="Edwards K."/>
            <person name="Eickbush T."/>
            <person name="Evans J.D."/>
            <person name="Filipski A."/>
            <person name="Findeiss S."/>
            <person name="Freyhult E."/>
            <person name="Fulton L."/>
            <person name="Fulton R."/>
            <person name="Garcia A.C."/>
            <person name="Gardiner A."/>
            <person name="Garfield D.A."/>
            <person name="Garvin B.E."/>
            <person name="Gibson G."/>
            <person name="Gilbert D."/>
            <person name="Gnerre S."/>
            <person name="Godfrey J."/>
            <person name="Good R."/>
            <person name="Gotea V."/>
            <person name="Gravely B."/>
            <person name="Greenberg A.J."/>
            <person name="Griffiths-Jones S."/>
            <person name="Gross S."/>
            <person name="Guigo R."/>
            <person name="Gustafson E.A."/>
            <person name="Haerty W."/>
            <person name="Hahn M.W."/>
            <person name="Halligan D.L."/>
            <person name="Halpern A.L."/>
            <person name="Halter G.M."/>
            <person name="Han M.V."/>
            <person name="Heger A."/>
            <person name="Hillier L."/>
            <person name="Hinrichs A.S."/>
            <person name="Holmes I."/>
            <person name="Hoskins R.A."/>
            <person name="Hubisz M.J."/>
            <person name="Hultmark D."/>
            <person name="Huntley M.A."/>
            <person name="Jaffe D.B."/>
            <person name="Jagadeeshan S."/>
            <person name="Jeck W.R."/>
            <person name="Johnson J."/>
            <person name="Jones C.D."/>
            <person name="Jordan W.C."/>
            <person name="Karpen G.H."/>
            <person name="Kataoka E."/>
            <person name="Keightley P.D."/>
            <person name="Kheradpour P."/>
            <person name="Kirkness E.F."/>
            <person name="Koerich L.B."/>
            <person name="Kristiansen K."/>
            <person name="Kudrna D."/>
            <person name="Kulathinal R.J."/>
            <person name="Kumar S."/>
            <person name="Kwok R."/>
            <person name="Lander E."/>
            <person name="Langley C.H."/>
            <person name="Lapoint R."/>
            <person name="Lazzaro B.P."/>
            <person name="Lee S.J."/>
            <person name="Levesque L."/>
            <person name="Li R."/>
            <person name="Lin C.F."/>
            <person name="Lin M.F."/>
            <person name="Lindblad-Toh K."/>
            <person name="Llopart A."/>
            <person name="Long M."/>
            <person name="Low L."/>
            <person name="Lozovsky E."/>
            <person name="Lu J."/>
            <person name="Luo M."/>
            <person name="Machado C.A."/>
            <person name="Makalowski W."/>
            <person name="Marzo M."/>
            <person name="Matsuda M."/>
            <person name="Matzkin L."/>
            <person name="McAllister B."/>
            <person name="McBride C.S."/>
            <person name="McKernan B."/>
            <person name="McKernan K."/>
            <person name="Mendez-Lago M."/>
            <person name="Minx P."/>
            <person name="Mollenhauer M.U."/>
            <person name="Montooth K."/>
            <person name="Mount S.M."/>
            <person name="Mu X."/>
            <person name="Myers E."/>
            <person name="Negre B."/>
            <person name="Newfeld S."/>
            <person name="Nielsen R."/>
            <person name="Noor M.A."/>
            <person name="O'Grady P."/>
            <person name="Pachter L."/>
            <person name="Papaceit M."/>
            <person name="Parisi M.J."/>
            <person name="Parisi M."/>
            <person name="Parts L."/>
            <person name="Pedersen J.S."/>
            <person name="Pesole G."/>
            <person name="Phillippy A.M."/>
            <person name="Ponting C.P."/>
            <person name="Pop M."/>
            <person name="Porcelli D."/>
            <person name="Powell J.R."/>
            <person name="Prohaska S."/>
            <person name="Pruitt K."/>
            <person name="Puig M."/>
            <person name="Quesneville H."/>
            <person name="Ram K.R."/>
            <person name="Rand D."/>
            <person name="Rasmussen M.D."/>
            <person name="Reed L.K."/>
            <person name="Reenan R."/>
            <person name="Reily A."/>
            <person name="Remington K.A."/>
            <person name="Rieger T.T."/>
            <person name="Ritchie M.G."/>
            <person name="Robin C."/>
            <person name="Rogers Y.H."/>
            <person name="Rohde C."/>
            <person name="Rozas J."/>
            <person name="Rubenfield M.J."/>
            <person name="Ruiz A."/>
            <person name="Russo S."/>
            <person name="Salzberg S.L."/>
            <person name="Sanchez-Gracia A."/>
            <person name="Saranga D.J."/>
            <person name="Sato H."/>
            <person name="Schaeffer S.W."/>
            <person name="Schatz M.C."/>
            <person name="Schlenke T."/>
            <person name="Schwartz R."/>
            <person name="Segarra C."/>
            <person name="Singh R.S."/>
            <person name="Sirot L."/>
            <person name="Sirota M."/>
            <person name="Sisneros N.B."/>
            <person name="Smith C.D."/>
            <person name="Smith T.F."/>
            <person name="Spieth J."/>
            <person name="Stage D.E."/>
            <person name="Stark A."/>
            <person name="Stephan W."/>
            <person name="Strausberg R.L."/>
            <person name="Strempel S."/>
            <person name="Sturgill D."/>
            <person name="Sutton G."/>
            <person name="Sutton G.G."/>
            <person name="Tao W."/>
            <person name="Teichmann S."/>
            <person name="Tobari Y.N."/>
            <person name="Tomimura Y."/>
            <person name="Tsolas J.M."/>
            <person name="Valente V.L."/>
            <person name="Venter E."/>
            <person name="Venter J.C."/>
            <person name="Vicario S."/>
            <person name="Vieira F.G."/>
            <person name="Vilella A.J."/>
            <person name="Villasante A."/>
            <person name="Walenz B."/>
            <person name="Wang J."/>
            <person name="Wasserman M."/>
            <person name="Watts T."/>
            <person name="Wilson D."/>
            <person name="Wilson R.K."/>
            <person name="Wing R.A."/>
            <person name="Wolfner M.F."/>
            <person name="Wong A."/>
            <person name="Wong G.K."/>
            <person name="Wu C.I."/>
            <person name="Wu G."/>
            <person name="Yamamoto D."/>
            <person name="Yang H.P."/>
            <person name="Yang S.P."/>
            <person name="Yorke J.A."/>
            <person name="Yoshida K."/>
            <person name="Zdobnov E."/>
            <person name="Zhang P."/>
            <person name="Zhang Y."/>
            <person name="Zimin A.V."/>
            <person name="Baldwin J."/>
            <person name="Abdouelleil A."/>
            <person name="Abdulkadir J."/>
            <person name="Abebe A."/>
            <person name="Abera B."/>
            <person name="Abreu J."/>
            <person name="Acer S.C."/>
            <person name="Aftuck L."/>
            <person name="Alexander A."/>
            <person name="An P."/>
            <person name="Anderson E."/>
            <person name="Anderson S."/>
            <person name="Arachi H."/>
            <person name="Azer M."/>
            <person name="Bachantsang P."/>
            <person name="Barry A."/>
            <person name="Bayul T."/>
            <person name="Berlin A."/>
            <person name="Bessette D."/>
            <person name="Bloom T."/>
            <person name="Blye J."/>
            <person name="Boguslavskiy L."/>
            <person name="Bonnet C."/>
            <person name="Boukhgalter B."/>
            <person name="Bourzgui I."/>
            <person name="Brown A."/>
            <person name="Cahill P."/>
            <person name="Channer S."/>
            <person name="Cheshatsang Y."/>
            <person name="Chuda L."/>
            <person name="Citroen M."/>
            <person name="Collymore A."/>
            <person name="Cooke P."/>
            <person name="Costello M."/>
            <person name="D'Aco K."/>
            <person name="Daza R."/>
            <person name="De Haan G."/>
            <person name="DeGray S."/>
            <person name="DeMaso C."/>
            <person name="Dhargay N."/>
            <person name="Dooley K."/>
            <person name="Dooley E."/>
            <person name="Doricent M."/>
            <person name="Dorje P."/>
            <person name="Dorjee K."/>
            <person name="Dupes A."/>
            <person name="Elong R."/>
            <person name="Falk J."/>
            <person name="Farina A."/>
            <person name="Faro S."/>
            <person name="Ferguson D."/>
            <person name="Fisher S."/>
            <person name="Foley C.D."/>
            <person name="Franke A."/>
            <person name="Friedrich D."/>
            <person name="Gadbois L."/>
            <person name="Gearin G."/>
            <person name="Gearin C.R."/>
            <person name="Giannoukos G."/>
            <person name="Goode T."/>
            <person name="Graham J."/>
            <person name="Grandbois E."/>
            <person name="Grewal S."/>
            <person name="Gyaltsen K."/>
            <person name="Hafez N."/>
            <person name="Hagos B."/>
            <person name="Hall J."/>
            <person name="Henson C."/>
            <person name="Hollinger A."/>
            <person name="Honan T."/>
            <person name="Huard M.D."/>
            <person name="Hughes L."/>
            <person name="Hurhula B."/>
            <person name="Husby M.E."/>
            <person name="Kamat A."/>
            <person name="Kanga B."/>
            <person name="Kashin S."/>
            <person name="Khazanovich D."/>
            <person name="Kisner P."/>
            <person name="Lance K."/>
            <person name="Lara M."/>
            <person name="Lee W."/>
            <person name="Lennon N."/>
            <person name="Letendre F."/>
            <person name="LeVine R."/>
            <person name="Lipovsky A."/>
            <person name="Liu X."/>
            <person name="Liu J."/>
            <person name="Liu S."/>
            <person name="Lokyitsang T."/>
            <person name="Lokyitsang Y."/>
            <person name="Lubonja R."/>
            <person name="Lui A."/>
            <person name="MacDonald P."/>
            <person name="Magnisalis V."/>
            <person name="Maru K."/>
            <person name="Matthews C."/>
            <person name="McCusker W."/>
            <person name="McDonough S."/>
            <person name="Mehta T."/>
            <person name="Meldrim J."/>
            <person name="Meneus L."/>
            <person name="Mihai O."/>
            <person name="Mihalev A."/>
            <person name="Mihova T."/>
            <person name="Mittelman R."/>
            <person name="Mlenga V."/>
            <person name="Montmayeur A."/>
            <person name="Mulrain L."/>
            <person name="Navidi A."/>
            <person name="Naylor J."/>
            <person name="Negash T."/>
            <person name="Nguyen T."/>
            <person name="Nguyen N."/>
            <person name="Nicol R."/>
            <person name="Norbu C."/>
            <person name="Norbu N."/>
            <person name="Novod N."/>
            <person name="O'Neill B."/>
            <person name="Osman S."/>
            <person name="Markiewicz E."/>
            <person name="Oyono O.L."/>
            <person name="Patti C."/>
            <person name="Phunkhang P."/>
            <person name="Pierre F."/>
            <person name="Priest M."/>
            <person name="Raghuraman S."/>
            <person name="Rege F."/>
            <person name="Reyes R."/>
            <person name="Rise C."/>
            <person name="Rogov P."/>
            <person name="Ross K."/>
            <person name="Ryan E."/>
            <person name="Settipalli S."/>
            <person name="Shea T."/>
            <person name="Sherpa N."/>
            <person name="Shi L."/>
            <person name="Shih D."/>
            <person name="Sparrow T."/>
            <person name="Spaulding J."/>
            <person name="Stalker J."/>
            <person name="Stange-Thomann N."/>
            <person name="Stavropoulos S."/>
            <person name="Stone C."/>
            <person name="Strader C."/>
            <person name="Tesfaye S."/>
            <person name="Thomson T."/>
            <person name="Thoulutsang Y."/>
            <person name="Thoulutsang D."/>
            <person name="Topham K."/>
            <person name="Topping I."/>
            <person name="Tsamla T."/>
            <person name="Vassiliev H."/>
            <person name="Vo A."/>
            <person name="Wangchuk T."/>
            <person name="Wangdi T."/>
            <person name="Weiand M."/>
            <person name="Wilkinson J."/>
            <person name="Wilson A."/>
            <person name="Yadav S."/>
            <person name="Young G."/>
            <person name="Yu Q."/>
            <person name="Zembek L."/>
            <person name="Zhong D."/>
            <person name="Zimmer A."/>
            <person name="Zwirko Z."/>
            <person name="Jaffe D.B."/>
            <person name="Alvarez P."/>
            <person name="Brockman W."/>
            <person name="Butler J."/>
            <person name="Chin C."/>
            <person name="Gnerre S."/>
            <person name="Grabherr M."/>
            <person name="Kleber M."/>
            <person name="Mauceli E."/>
            <person name="MacCallum I."/>
        </authorList>
    </citation>
    <scope>NUCLEOTIDE SEQUENCE [LARGE SCALE GENOMIC DNA]</scope>
    <source>
        <strain evidence="12">Tucson 15010-1051.87</strain>
    </source>
</reference>
<feature type="compositionally biased region" description="Low complexity" evidence="8">
    <location>
        <begin position="529"/>
        <end position="579"/>
    </location>
</feature>
<evidence type="ECO:0000313" key="12">
    <source>
        <dbReference type="Proteomes" id="UP000008792"/>
    </source>
</evidence>
<dbReference type="PANTHER" id="PTHR16089:SF28">
    <property type="entry name" value="REST COREPRESSOR"/>
    <property type="match status" value="1"/>
</dbReference>
<name>A0A0Q9WP20_DROVI</name>
<dbReference type="GO" id="GO:0003714">
    <property type="term" value="F:transcription corepressor activity"/>
    <property type="evidence" value="ECO:0007669"/>
    <property type="project" value="TreeGrafter"/>
</dbReference>
<feature type="region of interest" description="Disordered" evidence="8">
    <location>
        <begin position="424"/>
        <end position="465"/>
    </location>
</feature>
<dbReference type="SMART" id="SM01189">
    <property type="entry name" value="ELM2"/>
    <property type="match status" value="1"/>
</dbReference>
<dbReference type="GO" id="GO:0006357">
    <property type="term" value="P:regulation of transcription by RNA polymerase II"/>
    <property type="evidence" value="ECO:0007669"/>
    <property type="project" value="TreeGrafter"/>
</dbReference>
<feature type="compositionally biased region" description="Low complexity" evidence="8">
    <location>
        <begin position="316"/>
        <end position="327"/>
    </location>
</feature>
<dbReference type="InterPro" id="IPR000949">
    <property type="entry name" value="ELM2_dom"/>
</dbReference>
<keyword evidence="6" id="KW-0539">Nucleus</keyword>
<dbReference type="SMART" id="SM00717">
    <property type="entry name" value="SANT"/>
    <property type="match status" value="2"/>
</dbReference>
<evidence type="ECO:0000259" key="9">
    <source>
        <dbReference type="PROSITE" id="PS51156"/>
    </source>
</evidence>
<dbReference type="Gene3D" id="1.10.10.60">
    <property type="entry name" value="Homeodomain-like"/>
    <property type="match status" value="1"/>
</dbReference>